<comment type="pathway">
    <text evidence="7">Protein modification; lipoprotein biosynthesis (diacylglyceryl transfer).</text>
</comment>
<feature type="transmembrane region" description="Helical" evidence="7">
    <location>
        <begin position="188"/>
        <end position="206"/>
    </location>
</feature>
<evidence type="ECO:0000256" key="2">
    <source>
        <dbReference type="ARBA" id="ARBA00022475"/>
    </source>
</evidence>
<comment type="catalytic activity">
    <reaction evidence="7">
        <text>L-cysteinyl-[prolipoprotein] + a 1,2-diacyl-sn-glycero-3-phospho-(1'-sn-glycerol) = an S-1,2-diacyl-sn-glyceryl-L-cysteinyl-[prolipoprotein] + sn-glycerol 1-phosphate + H(+)</text>
        <dbReference type="Rhea" id="RHEA:56712"/>
        <dbReference type="Rhea" id="RHEA-COMP:14679"/>
        <dbReference type="Rhea" id="RHEA-COMP:14680"/>
        <dbReference type="ChEBI" id="CHEBI:15378"/>
        <dbReference type="ChEBI" id="CHEBI:29950"/>
        <dbReference type="ChEBI" id="CHEBI:57685"/>
        <dbReference type="ChEBI" id="CHEBI:64716"/>
        <dbReference type="ChEBI" id="CHEBI:140658"/>
        <dbReference type="EC" id="2.5.1.145"/>
    </reaction>
</comment>
<evidence type="ECO:0000256" key="6">
    <source>
        <dbReference type="ARBA" id="ARBA00023136"/>
    </source>
</evidence>
<evidence type="ECO:0000256" key="1">
    <source>
        <dbReference type="ARBA" id="ARBA00007150"/>
    </source>
</evidence>
<comment type="subcellular location">
    <subcellularLocation>
        <location evidence="7">Cell membrane</location>
        <topology evidence="7">Multi-pass membrane protein</topology>
    </subcellularLocation>
</comment>
<evidence type="ECO:0000313" key="8">
    <source>
        <dbReference type="EMBL" id="MBB1126696.1"/>
    </source>
</evidence>
<feature type="binding site" evidence="7">
    <location>
        <position position="139"/>
    </location>
    <ligand>
        <name>a 1,2-diacyl-sn-glycero-3-phospho-(1'-sn-glycerol)</name>
        <dbReference type="ChEBI" id="CHEBI:64716"/>
    </ligand>
</feature>
<dbReference type="GO" id="GO:0008961">
    <property type="term" value="F:phosphatidylglycerol-prolipoprotein diacylglyceryl transferase activity"/>
    <property type="evidence" value="ECO:0007669"/>
    <property type="project" value="UniProtKB-UniRule"/>
</dbReference>
<comment type="caution">
    <text evidence="8">The sequence shown here is derived from an EMBL/GenBank/DDBJ whole genome shotgun (WGS) entry which is preliminary data.</text>
</comment>
<keyword evidence="3 7" id="KW-0808">Transferase</keyword>
<dbReference type="GO" id="GO:0042158">
    <property type="term" value="P:lipoprotein biosynthetic process"/>
    <property type="evidence" value="ECO:0007669"/>
    <property type="project" value="UniProtKB-UniRule"/>
</dbReference>
<evidence type="ECO:0000256" key="5">
    <source>
        <dbReference type="ARBA" id="ARBA00022989"/>
    </source>
</evidence>
<name>A0A839HHR7_9GAMM</name>
<comment type="similarity">
    <text evidence="1 7">Belongs to the Lgt family.</text>
</comment>
<dbReference type="InterPro" id="IPR001640">
    <property type="entry name" value="Lgt"/>
</dbReference>
<proteinExistence type="inferred from homology"/>
<keyword evidence="9" id="KW-1185">Reference proteome</keyword>
<evidence type="ECO:0000256" key="4">
    <source>
        <dbReference type="ARBA" id="ARBA00022692"/>
    </source>
</evidence>
<organism evidence="8 9">
    <name type="scientific">Thiospirillum jenense</name>
    <dbReference type="NCBI Taxonomy" id="1653858"/>
    <lineage>
        <taxon>Bacteria</taxon>
        <taxon>Pseudomonadati</taxon>
        <taxon>Pseudomonadota</taxon>
        <taxon>Gammaproteobacteria</taxon>
        <taxon>Chromatiales</taxon>
        <taxon>Chromatiaceae</taxon>
        <taxon>Thiospirillum</taxon>
    </lineage>
</organism>
<dbReference type="PANTHER" id="PTHR30589">
    <property type="entry name" value="PROLIPOPROTEIN DIACYLGLYCERYL TRANSFERASE"/>
    <property type="match status" value="1"/>
</dbReference>
<keyword evidence="4 7" id="KW-0812">Transmembrane</keyword>
<keyword evidence="6 7" id="KW-0472">Membrane</keyword>
<feature type="transmembrane region" description="Helical" evidence="7">
    <location>
        <begin position="19"/>
        <end position="36"/>
    </location>
</feature>
<dbReference type="RefSeq" id="WP_182584326.1">
    <property type="nucleotide sequence ID" value="NZ_JABVCQ010000024.1"/>
</dbReference>
<feature type="transmembrane region" description="Helical" evidence="7">
    <location>
        <begin position="250"/>
        <end position="270"/>
    </location>
</feature>
<dbReference type="PANTHER" id="PTHR30589:SF0">
    <property type="entry name" value="PHOSPHATIDYLGLYCEROL--PROLIPOPROTEIN DIACYLGLYCERYL TRANSFERASE"/>
    <property type="match status" value="1"/>
</dbReference>
<dbReference type="HAMAP" id="MF_01147">
    <property type="entry name" value="Lgt"/>
    <property type="match status" value="1"/>
</dbReference>
<protein>
    <recommendedName>
        <fullName evidence="7">Phosphatidylglycerol--prolipoprotein diacylglyceryl transferase</fullName>
        <ecNumber evidence="7">2.5.1.145</ecNumber>
    </recommendedName>
</protein>
<accession>A0A839HHR7</accession>
<evidence type="ECO:0000256" key="3">
    <source>
        <dbReference type="ARBA" id="ARBA00022679"/>
    </source>
</evidence>
<dbReference type="Proteomes" id="UP000548632">
    <property type="component" value="Unassembled WGS sequence"/>
</dbReference>
<dbReference type="PROSITE" id="PS01311">
    <property type="entry name" value="LGT"/>
    <property type="match status" value="1"/>
</dbReference>
<dbReference type="AlphaFoldDB" id="A0A839HHR7"/>
<evidence type="ECO:0000313" key="9">
    <source>
        <dbReference type="Proteomes" id="UP000548632"/>
    </source>
</evidence>
<feature type="transmembrane region" description="Helical" evidence="7">
    <location>
        <begin position="90"/>
        <end position="113"/>
    </location>
</feature>
<dbReference type="EC" id="2.5.1.145" evidence="7"/>
<keyword evidence="5 7" id="KW-1133">Transmembrane helix</keyword>
<feature type="transmembrane region" description="Helical" evidence="7">
    <location>
        <begin position="120"/>
        <end position="140"/>
    </location>
</feature>
<dbReference type="UniPathway" id="UPA00664"/>
<evidence type="ECO:0000256" key="7">
    <source>
        <dbReference type="HAMAP-Rule" id="MF_01147"/>
    </source>
</evidence>
<comment type="function">
    <text evidence="7">Catalyzes the transfer of the diacylglyceryl group from phosphatidylglycerol to the sulfhydryl group of the N-terminal cysteine of a prolipoprotein, the first step in the formation of mature lipoproteins.</text>
</comment>
<sequence>MLIYPDLDPVALAFGPVQIHWYGLMYLIGFTLAWQLGRYRARRPYSGWTAEMVDDVIFYGIVGTLIGGRLGYMLFYGFEQLVANPLSLIHIWQGGMSFHGGLIGVLIALMLYARRVSMGFFQVTDFIAPLVPVGLFTGRIGNFINGELWGHATNLPWGMQLSCGQFPEYCGNVSLTSEWSLPLHPSQLYQATLEGILLFILLWWFSQRPRPRMAISGLFLLFYGIFRFMVEFVRMPDAHIGYLAFNWLTMGQLLTVPMLVAGAVLLKIAYSRSALK</sequence>
<gene>
    <name evidence="7" type="primary">lgt</name>
    <name evidence="8" type="ORF">HUK38_10710</name>
</gene>
<feature type="transmembrane region" description="Helical" evidence="7">
    <location>
        <begin position="213"/>
        <end position="230"/>
    </location>
</feature>
<keyword evidence="2 7" id="KW-1003">Cell membrane</keyword>
<reference evidence="8 9" key="1">
    <citation type="journal article" date="2020" name="Arch. Microbiol.">
        <title>The genome sequence of the giant phototrophic gammaproteobacterium Thiospirillum jenense gives insight into its physiological properties and phylogenetic relationships.</title>
        <authorList>
            <person name="Imhoff J.F."/>
            <person name="Meyer T.E."/>
            <person name="Kyndt J.A."/>
        </authorList>
    </citation>
    <scope>NUCLEOTIDE SEQUENCE [LARGE SCALE GENOMIC DNA]</scope>
    <source>
        <strain evidence="8 9">DSM 216</strain>
    </source>
</reference>
<dbReference type="GO" id="GO:0005886">
    <property type="term" value="C:plasma membrane"/>
    <property type="evidence" value="ECO:0007669"/>
    <property type="project" value="UniProtKB-SubCell"/>
</dbReference>
<feature type="transmembrane region" description="Helical" evidence="7">
    <location>
        <begin position="56"/>
        <end position="78"/>
    </location>
</feature>
<dbReference type="Pfam" id="PF01790">
    <property type="entry name" value="LGT"/>
    <property type="match status" value="1"/>
</dbReference>
<keyword evidence="8" id="KW-0449">Lipoprotein</keyword>
<dbReference type="EMBL" id="JABVCQ010000024">
    <property type="protein sequence ID" value="MBB1126696.1"/>
    <property type="molecule type" value="Genomic_DNA"/>
</dbReference>
<dbReference type="NCBIfam" id="TIGR00544">
    <property type="entry name" value="lgt"/>
    <property type="match status" value="1"/>
</dbReference>